<gene>
    <name evidence="2" type="ORF">BT67DRAFT_28096</name>
</gene>
<evidence type="ECO:0000313" key="3">
    <source>
        <dbReference type="Proteomes" id="UP001304895"/>
    </source>
</evidence>
<sequence>MEVCAQTTNPATLAEPFRHRSPAQHKARQCQDSPQAATQPSNMGERNGIVKSGTKFGISALPLVERIACISSGGWEAKMTWSWGFILPSSPTWQLSMYRKDDTLLTNQHMRQGQAGWHENATYHRIVLRHDRTAASVWRYAAKFATAETCG</sequence>
<evidence type="ECO:0000313" key="2">
    <source>
        <dbReference type="EMBL" id="KAK4138931.1"/>
    </source>
</evidence>
<evidence type="ECO:0000256" key="1">
    <source>
        <dbReference type="SAM" id="MobiDB-lite"/>
    </source>
</evidence>
<reference evidence="2" key="1">
    <citation type="journal article" date="2023" name="Mol. Phylogenet. Evol.">
        <title>Genome-scale phylogeny and comparative genomics of the fungal order Sordariales.</title>
        <authorList>
            <person name="Hensen N."/>
            <person name="Bonometti L."/>
            <person name="Westerberg I."/>
            <person name="Brannstrom I.O."/>
            <person name="Guillou S."/>
            <person name="Cros-Aarteil S."/>
            <person name="Calhoun S."/>
            <person name="Haridas S."/>
            <person name="Kuo A."/>
            <person name="Mondo S."/>
            <person name="Pangilinan J."/>
            <person name="Riley R."/>
            <person name="LaButti K."/>
            <person name="Andreopoulos B."/>
            <person name="Lipzen A."/>
            <person name="Chen C."/>
            <person name="Yan M."/>
            <person name="Daum C."/>
            <person name="Ng V."/>
            <person name="Clum A."/>
            <person name="Steindorff A."/>
            <person name="Ohm R.A."/>
            <person name="Martin F."/>
            <person name="Silar P."/>
            <person name="Natvig D.O."/>
            <person name="Lalanne C."/>
            <person name="Gautier V."/>
            <person name="Ament-Velasquez S.L."/>
            <person name="Kruys A."/>
            <person name="Hutchinson M.I."/>
            <person name="Powell A.J."/>
            <person name="Barry K."/>
            <person name="Miller A.N."/>
            <person name="Grigoriev I.V."/>
            <person name="Debuchy R."/>
            <person name="Gladieux P."/>
            <person name="Hiltunen Thoren M."/>
            <person name="Johannesson H."/>
        </authorList>
    </citation>
    <scope>NUCLEOTIDE SEQUENCE</scope>
    <source>
        <strain evidence="2">CBS 123565</strain>
    </source>
</reference>
<keyword evidence="3" id="KW-1185">Reference proteome</keyword>
<comment type="caution">
    <text evidence="2">The sequence shown here is derived from an EMBL/GenBank/DDBJ whole genome shotgun (WGS) entry which is preliminary data.</text>
</comment>
<feature type="region of interest" description="Disordered" evidence="1">
    <location>
        <begin position="18"/>
        <end position="49"/>
    </location>
</feature>
<accession>A0AAN6UW41</accession>
<organism evidence="2 3">
    <name type="scientific">Trichocladium antarcticum</name>
    <dbReference type="NCBI Taxonomy" id="1450529"/>
    <lineage>
        <taxon>Eukaryota</taxon>
        <taxon>Fungi</taxon>
        <taxon>Dikarya</taxon>
        <taxon>Ascomycota</taxon>
        <taxon>Pezizomycotina</taxon>
        <taxon>Sordariomycetes</taxon>
        <taxon>Sordariomycetidae</taxon>
        <taxon>Sordariales</taxon>
        <taxon>Chaetomiaceae</taxon>
        <taxon>Trichocladium</taxon>
    </lineage>
</organism>
<dbReference type="Proteomes" id="UP001304895">
    <property type="component" value="Unassembled WGS sequence"/>
</dbReference>
<name>A0AAN6UW41_9PEZI</name>
<reference evidence="2" key="2">
    <citation type="submission" date="2023-05" db="EMBL/GenBank/DDBJ databases">
        <authorList>
            <consortium name="Lawrence Berkeley National Laboratory"/>
            <person name="Steindorff A."/>
            <person name="Hensen N."/>
            <person name="Bonometti L."/>
            <person name="Westerberg I."/>
            <person name="Brannstrom I.O."/>
            <person name="Guillou S."/>
            <person name="Cros-Aarteil S."/>
            <person name="Calhoun S."/>
            <person name="Haridas S."/>
            <person name="Kuo A."/>
            <person name="Mondo S."/>
            <person name="Pangilinan J."/>
            <person name="Riley R."/>
            <person name="Labutti K."/>
            <person name="Andreopoulos B."/>
            <person name="Lipzen A."/>
            <person name="Chen C."/>
            <person name="Yanf M."/>
            <person name="Daum C."/>
            <person name="Ng V."/>
            <person name="Clum A."/>
            <person name="Ohm R."/>
            <person name="Martin F."/>
            <person name="Silar P."/>
            <person name="Natvig D."/>
            <person name="Lalanne C."/>
            <person name="Gautier V."/>
            <person name="Ament-Velasquez S.L."/>
            <person name="Kruys A."/>
            <person name="Hutchinson M.I."/>
            <person name="Powell A.J."/>
            <person name="Barry K."/>
            <person name="Miller A.N."/>
            <person name="Grigoriev I.V."/>
            <person name="Debuchy R."/>
            <person name="Gladieux P."/>
            <person name="Thoren M.H."/>
            <person name="Johannesson H."/>
        </authorList>
    </citation>
    <scope>NUCLEOTIDE SEQUENCE</scope>
    <source>
        <strain evidence="2">CBS 123565</strain>
    </source>
</reference>
<feature type="compositionally biased region" description="Polar residues" evidence="1">
    <location>
        <begin position="30"/>
        <end position="44"/>
    </location>
</feature>
<feature type="compositionally biased region" description="Basic residues" evidence="1">
    <location>
        <begin position="19"/>
        <end position="28"/>
    </location>
</feature>
<protein>
    <submittedName>
        <fullName evidence="2">Uncharacterized protein</fullName>
    </submittedName>
</protein>
<dbReference type="AlphaFoldDB" id="A0AAN6UW41"/>
<proteinExistence type="predicted"/>
<dbReference type="EMBL" id="MU853401">
    <property type="protein sequence ID" value="KAK4138931.1"/>
    <property type="molecule type" value="Genomic_DNA"/>
</dbReference>